<organism evidence="2 3">
    <name type="scientific">Miscanthus lutarioriparius</name>
    <dbReference type="NCBI Taxonomy" id="422564"/>
    <lineage>
        <taxon>Eukaryota</taxon>
        <taxon>Viridiplantae</taxon>
        <taxon>Streptophyta</taxon>
        <taxon>Embryophyta</taxon>
        <taxon>Tracheophyta</taxon>
        <taxon>Spermatophyta</taxon>
        <taxon>Magnoliopsida</taxon>
        <taxon>Liliopsida</taxon>
        <taxon>Poales</taxon>
        <taxon>Poaceae</taxon>
        <taxon>PACMAD clade</taxon>
        <taxon>Panicoideae</taxon>
        <taxon>Andropogonodae</taxon>
        <taxon>Andropogoneae</taxon>
        <taxon>Saccharinae</taxon>
        <taxon>Miscanthus</taxon>
    </lineage>
</organism>
<evidence type="ECO:0000313" key="3">
    <source>
        <dbReference type="Proteomes" id="UP000604825"/>
    </source>
</evidence>
<proteinExistence type="predicted"/>
<feature type="region of interest" description="Disordered" evidence="1">
    <location>
        <begin position="24"/>
        <end position="43"/>
    </location>
</feature>
<gene>
    <name evidence="2" type="ORF">NCGR_LOCUS15206</name>
</gene>
<name>A0A811NE34_9POAL</name>
<comment type="caution">
    <text evidence="2">The sequence shown here is derived from an EMBL/GenBank/DDBJ whole genome shotgun (WGS) entry which is preliminary data.</text>
</comment>
<protein>
    <submittedName>
        <fullName evidence="2">Uncharacterized protein</fullName>
    </submittedName>
</protein>
<dbReference type="Proteomes" id="UP000604825">
    <property type="component" value="Unassembled WGS sequence"/>
</dbReference>
<accession>A0A811NE34</accession>
<dbReference type="AlphaFoldDB" id="A0A811NE34"/>
<dbReference type="OrthoDB" id="10409239at2759"/>
<feature type="compositionally biased region" description="Polar residues" evidence="1">
    <location>
        <begin position="28"/>
        <end position="38"/>
    </location>
</feature>
<evidence type="ECO:0000313" key="2">
    <source>
        <dbReference type="EMBL" id="CAD6222655.1"/>
    </source>
</evidence>
<dbReference type="EMBL" id="CAJGYO010000004">
    <property type="protein sequence ID" value="CAD6222655.1"/>
    <property type="molecule type" value="Genomic_DNA"/>
</dbReference>
<evidence type="ECO:0000256" key="1">
    <source>
        <dbReference type="SAM" id="MobiDB-lite"/>
    </source>
</evidence>
<keyword evidence="3" id="KW-1185">Reference proteome</keyword>
<sequence length="73" mass="8377">MEAVNKVKDLYNLVLEYQDSMEDVATTDDAQTRPSAPTQMDDEDWIDTFDDYMSKQPAVTSTYDEDDSTIIDE</sequence>
<reference evidence="2" key="1">
    <citation type="submission" date="2020-10" db="EMBL/GenBank/DDBJ databases">
        <authorList>
            <person name="Han B."/>
            <person name="Lu T."/>
            <person name="Zhao Q."/>
            <person name="Huang X."/>
            <person name="Zhao Y."/>
        </authorList>
    </citation>
    <scope>NUCLEOTIDE SEQUENCE</scope>
</reference>